<reference evidence="2" key="1">
    <citation type="submission" date="2022-01" db="EMBL/GenBank/DDBJ databases">
        <authorList>
            <person name="King R."/>
        </authorList>
    </citation>
    <scope>NUCLEOTIDE SEQUENCE</scope>
</reference>
<feature type="compositionally biased region" description="Acidic residues" evidence="1">
    <location>
        <begin position="424"/>
        <end position="433"/>
    </location>
</feature>
<protein>
    <submittedName>
        <fullName evidence="2">Uncharacterized protein</fullName>
    </submittedName>
</protein>
<feature type="region of interest" description="Disordered" evidence="1">
    <location>
        <begin position="200"/>
        <end position="232"/>
    </location>
</feature>
<evidence type="ECO:0000313" key="3">
    <source>
        <dbReference type="Proteomes" id="UP001153636"/>
    </source>
</evidence>
<evidence type="ECO:0000256" key="1">
    <source>
        <dbReference type="SAM" id="MobiDB-lite"/>
    </source>
</evidence>
<dbReference type="Proteomes" id="UP001153636">
    <property type="component" value="Chromosome 4"/>
</dbReference>
<dbReference type="EMBL" id="OV651816">
    <property type="protein sequence ID" value="CAH1109435.1"/>
    <property type="molecule type" value="Genomic_DNA"/>
</dbReference>
<dbReference type="AlphaFoldDB" id="A0A9P0D170"/>
<keyword evidence="3" id="KW-1185">Reference proteome</keyword>
<feature type="compositionally biased region" description="Polar residues" evidence="1">
    <location>
        <begin position="464"/>
        <end position="476"/>
    </location>
</feature>
<evidence type="ECO:0000313" key="2">
    <source>
        <dbReference type="EMBL" id="CAH1109435.1"/>
    </source>
</evidence>
<gene>
    <name evidence="2" type="ORF">PSYICH_LOCUS10381</name>
</gene>
<accession>A0A9P0D170</accession>
<sequence length="494" mass="56914">MSKRGRYLVKLAMECKIETFNDNQNAYGETNNSIEKYGDATDRKMIPVEMGQSNEIIDENATNKTNSKKPVSLKVFTELQPLREGNATDRKMIPVEMRQSNEIIDEIATNETNKMRQSNEIIDEIATNETNSKKPVLPKVFTELQPLCECNATDRKIIPVEMRQSNEIIDENATNETNCEKPVLPKVFTELQPLREEYLKDSPVNDFDVDPDYEPSDEEQKNTKKIDISSPKKKNFNFGERRQYLNANVKNNIVQQRRTGCNNKRQWSLTYSMIKVNEGTEKKVCKNMFLYTHGLKTDGMITELKRHQNKSKGLQIAKDGKEKGSPPNKTDGLIFKDHIHSFNPQVSHYKFVHAPNRRYLSSDISITDMWKDFCETIENVSYGKYRHEVYLENIGFNQPNQDDCNVCINMQNAPPTPTTNANNLEEEEEEEEQVFTKKNGEPKKNIVEKKKVDTKPDRIAPCTPKNSGNKTASPNQKFKETRLTRNKNPLKSNP</sequence>
<feature type="compositionally biased region" description="Basic and acidic residues" evidence="1">
    <location>
        <begin position="434"/>
        <end position="458"/>
    </location>
</feature>
<organism evidence="2 3">
    <name type="scientific">Psylliodes chrysocephalus</name>
    <dbReference type="NCBI Taxonomy" id="3402493"/>
    <lineage>
        <taxon>Eukaryota</taxon>
        <taxon>Metazoa</taxon>
        <taxon>Ecdysozoa</taxon>
        <taxon>Arthropoda</taxon>
        <taxon>Hexapoda</taxon>
        <taxon>Insecta</taxon>
        <taxon>Pterygota</taxon>
        <taxon>Neoptera</taxon>
        <taxon>Endopterygota</taxon>
        <taxon>Coleoptera</taxon>
        <taxon>Polyphaga</taxon>
        <taxon>Cucujiformia</taxon>
        <taxon>Chrysomeloidea</taxon>
        <taxon>Chrysomelidae</taxon>
        <taxon>Galerucinae</taxon>
        <taxon>Alticini</taxon>
        <taxon>Psylliodes</taxon>
    </lineage>
</organism>
<feature type="compositionally biased region" description="Acidic residues" evidence="1">
    <location>
        <begin position="207"/>
        <end position="217"/>
    </location>
</feature>
<proteinExistence type="predicted"/>
<name>A0A9P0D170_9CUCU</name>
<feature type="region of interest" description="Disordered" evidence="1">
    <location>
        <begin position="415"/>
        <end position="494"/>
    </location>
</feature>
<dbReference type="OrthoDB" id="6741731at2759"/>
<feature type="compositionally biased region" description="Basic and acidic residues" evidence="1">
    <location>
        <begin position="218"/>
        <end position="227"/>
    </location>
</feature>